<dbReference type="EMBL" id="MWPQ01000019">
    <property type="protein sequence ID" value="OPH83935.1"/>
    <property type="molecule type" value="Genomic_DNA"/>
</dbReference>
<keyword evidence="2" id="KW-1185">Reference proteome</keyword>
<dbReference type="AlphaFoldDB" id="A0A1V4I1D3"/>
<proteinExistence type="predicted"/>
<dbReference type="STRING" id="29421.B2M20_04560"/>
<accession>A0A1V4I1D3</accession>
<evidence type="ECO:0000313" key="1">
    <source>
        <dbReference type="EMBL" id="OPH83935.1"/>
    </source>
</evidence>
<organism evidence="1 2">
    <name type="scientific">Nitrobacter vulgaris</name>
    <dbReference type="NCBI Taxonomy" id="29421"/>
    <lineage>
        <taxon>Bacteria</taxon>
        <taxon>Pseudomonadati</taxon>
        <taxon>Pseudomonadota</taxon>
        <taxon>Alphaproteobacteria</taxon>
        <taxon>Hyphomicrobiales</taxon>
        <taxon>Nitrobacteraceae</taxon>
        <taxon>Nitrobacter</taxon>
    </lineage>
</organism>
<sequence length="95" mass="11053">MEGQFGAVPACVNRTHPLSDGTPRVAGGFVLRLSCFGWRGGPEDRFIFAAIFFQASFRTHTIYDNHELPVPFEFEVRYRRRCRDTPHFCKEFPRK</sequence>
<protein>
    <submittedName>
        <fullName evidence="1">Uncharacterized protein</fullName>
    </submittedName>
</protein>
<reference evidence="1 2" key="1">
    <citation type="submission" date="2017-02" db="EMBL/GenBank/DDBJ databases">
        <title>Genome sequence of the nitrite-oxidizing bacterium Nitrobacter vulgaris strain Ab1.</title>
        <authorList>
            <person name="Mellbye B.L."/>
            <person name="Davis E.W."/>
            <person name="Spieck E."/>
            <person name="Chang J.H."/>
            <person name="Bottomley P.J."/>
            <person name="Sayavedra-Soto L.A."/>
        </authorList>
    </citation>
    <scope>NUCLEOTIDE SEQUENCE [LARGE SCALE GENOMIC DNA]</scope>
    <source>
        <strain evidence="1 2">Ab1</strain>
    </source>
</reference>
<gene>
    <name evidence="1" type="ORF">B2M20_04560</name>
</gene>
<comment type="caution">
    <text evidence="1">The sequence shown here is derived from an EMBL/GenBank/DDBJ whole genome shotgun (WGS) entry which is preliminary data.</text>
</comment>
<dbReference type="Proteomes" id="UP000189940">
    <property type="component" value="Unassembled WGS sequence"/>
</dbReference>
<name>A0A1V4I1D3_NITVU</name>
<evidence type="ECO:0000313" key="2">
    <source>
        <dbReference type="Proteomes" id="UP000189940"/>
    </source>
</evidence>